<dbReference type="AlphaFoldDB" id="A0A0F9G0N7"/>
<feature type="non-terminal residue" evidence="1">
    <location>
        <position position="1"/>
    </location>
</feature>
<gene>
    <name evidence="1" type="ORF">LCGC14_2240280</name>
</gene>
<proteinExistence type="predicted"/>
<comment type="caution">
    <text evidence="1">The sequence shown here is derived from an EMBL/GenBank/DDBJ whole genome shotgun (WGS) entry which is preliminary data.</text>
</comment>
<accession>A0A0F9G0N7</accession>
<sequence>SKNPEKTKAINIVNNAVRDGKLTRPSVCESCPYEGFIEAHHEDYNKPLDVSWLCRKCHIKIHRKDMVCGIYDEPMCTEMPKYCNKWPCPDNEESKLEPDENGFMYCIKCGRSYGKK</sequence>
<organism evidence="1">
    <name type="scientific">marine sediment metagenome</name>
    <dbReference type="NCBI Taxonomy" id="412755"/>
    <lineage>
        <taxon>unclassified sequences</taxon>
        <taxon>metagenomes</taxon>
        <taxon>ecological metagenomes</taxon>
    </lineage>
</organism>
<protein>
    <submittedName>
        <fullName evidence="1">Uncharacterized protein</fullName>
    </submittedName>
</protein>
<reference evidence="1" key="1">
    <citation type="journal article" date="2015" name="Nature">
        <title>Complex archaea that bridge the gap between prokaryotes and eukaryotes.</title>
        <authorList>
            <person name="Spang A."/>
            <person name="Saw J.H."/>
            <person name="Jorgensen S.L."/>
            <person name="Zaremba-Niedzwiedzka K."/>
            <person name="Martijn J."/>
            <person name="Lind A.E."/>
            <person name="van Eijk R."/>
            <person name="Schleper C."/>
            <person name="Guy L."/>
            <person name="Ettema T.J."/>
        </authorList>
    </citation>
    <scope>NUCLEOTIDE SEQUENCE</scope>
</reference>
<evidence type="ECO:0000313" key="1">
    <source>
        <dbReference type="EMBL" id="KKL56947.1"/>
    </source>
</evidence>
<dbReference type="EMBL" id="LAZR01030326">
    <property type="protein sequence ID" value="KKL56947.1"/>
    <property type="molecule type" value="Genomic_DNA"/>
</dbReference>
<name>A0A0F9G0N7_9ZZZZ</name>